<evidence type="ECO:0000313" key="2">
    <source>
        <dbReference type="Proteomes" id="UP001055879"/>
    </source>
</evidence>
<dbReference type="EMBL" id="CM042061">
    <property type="protein sequence ID" value="KAI3673148.1"/>
    <property type="molecule type" value="Genomic_DNA"/>
</dbReference>
<reference evidence="1 2" key="2">
    <citation type="journal article" date="2022" name="Mol. Ecol. Resour.">
        <title>The genomes of chicory, endive, great burdock and yacon provide insights into Asteraceae paleo-polyploidization history and plant inulin production.</title>
        <authorList>
            <person name="Fan W."/>
            <person name="Wang S."/>
            <person name="Wang H."/>
            <person name="Wang A."/>
            <person name="Jiang F."/>
            <person name="Liu H."/>
            <person name="Zhao H."/>
            <person name="Xu D."/>
            <person name="Zhang Y."/>
        </authorList>
    </citation>
    <scope>NUCLEOTIDE SEQUENCE [LARGE SCALE GENOMIC DNA]</scope>
    <source>
        <strain evidence="2">cv. Niubang</strain>
    </source>
</reference>
<keyword evidence="2" id="KW-1185">Reference proteome</keyword>
<comment type="caution">
    <text evidence="1">The sequence shown here is derived from an EMBL/GenBank/DDBJ whole genome shotgun (WGS) entry which is preliminary data.</text>
</comment>
<gene>
    <name evidence="1" type="ORF">L6452_39264</name>
</gene>
<reference evidence="2" key="1">
    <citation type="journal article" date="2022" name="Mol. Ecol. Resour.">
        <title>The genomes of chicory, endive, great burdock and yacon provide insights into Asteraceae palaeo-polyploidization history and plant inulin production.</title>
        <authorList>
            <person name="Fan W."/>
            <person name="Wang S."/>
            <person name="Wang H."/>
            <person name="Wang A."/>
            <person name="Jiang F."/>
            <person name="Liu H."/>
            <person name="Zhao H."/>
            <person name="Xu D."/>
            <person name="Zhang Y."/>
        </authorList>
    </citation>
    <scope>NUCLEOTIDE SEQUENCE [LARGE SCALE GENOMIC DNA]</scope>
    <source>
        <strain evidence="2">cv. Niubang</strain>
    </source>
</reference>
<evidence type="ECO:0000313" key="1">
    <source>
        <dbReference type="EMBL" id="KAI3673148.1"/>
    </source>
</evidence>
<protein>
    <submittedName>
        <fullName evidence="1">Uncharacterized protein</fullName>
    </submittedName>
</protein>
<accession>A0ACB8XSZ9</accession>
<name>A0ACB8XSZ9_ARCLA</name>
<organism evidence="1 2">
    <name type="scientific">Arctium lappa</name>
    <name type="common">Greater burdock</name>
    <name type="synonym">Lappa major</name>
    <dbReference type="NCBI Taxonomy" id="4217"/>
    <lineage>
        <taxon>Eukaryota</taxon>
        <taxon>Viridiplantae</taxon>
        <taxon>Streptophyta</taxon>
        <taxon>Embryophyta</taxon>
        <taxon>Tracheophyta</taxon>
        <taxon>Spermatophyta</taxon>
        <taxon>Magnoliopsida</taxon>
        <taxon>eudicotyledons</taxon>
        <taxon>Gunneridae</taxon>
        <taxon>Pentapetalae</taxon>
        <taxon>asterids</taxon>
        <taxon>campanulids</taxon>
        <taxon>Asterales</taxon>
        <taxon>Asteraceae</taxon>
        <taxon>Carduoideae</taxon>
        <taxon>Cardueae</taxon>
        <taxon>Arctiinae</taxon>
        <taxon>Arctium</taxon>
    </lineage>
</organism>
<proteinExistence type="predicted"/>
<sequence>MPSNYFSRLRGSFRQGIQRSYVVLEGSFLDSLEVLPVHGKLLFGKPGFYYRTFAAFSDLNILFQRGTPVAAQSNIQSASKKKNLSVVGAVSRTLSIPSVSGPPFQVCGYHVDNLLAGRSRFPLGIGSHKVPMALSGSNALLGRYSLNNLTAKRGQLMVSVDNSNISYVCRRFHSGCKINMSLRNKEHPDSFVPYGYFVWHVAKTNGNWNPFIGSEWKSFHISSPACFSACTAPDVPFDNSVCDDQLTASADSNERSSLANRSLKLLSGSCSLPHPEKEETGGEDAHFICSDKKAIGVADGVGGWAELGIDAGIYARELMSNSLSAVLDEPTGSTDPARVLEKAHSITKAEGSSTACIIALTDQGLSAINLGDSGFMVVRDGCTVFRSPAQQHNFNFTYQLENGRNGDLPSSGQVFTIPVAPGDVIVAGTDGLFDNLYNNDITAVVVHAVRAGLGPQVMAQKIAALARQRAHEKDRQTPFSAAAQEAGFRYYGGKLDDITVVVSYITTSKEDESSSSSST</sequence>
<dbReference type="Proteomes" id="UP001055879">
    <property type="component" value="Linkage Group LG15"/>
</dbReference>